<evidence type="ECO:0000259" key="1">
    <source>
        <dbReference type="Pfam" id="PF21962"/>
    </source>
</evidence>
<evidence type="ECO:0000313" key="3">
    <source>
        <dbReference type="Proteomes" id="UP000310066"/>
    </source>
</evidence>
<name>A0A4V6WKC2_9PEZI</name>
<dbReference type="InterPro" id="IPR053832">
    <property type="entry name" value="DUF6924"/>
</dbReference>
<protein>
    <recommendedName>
        <fullName evidence="1">DUF6924 domain-containing protein</fullName>
    </recommendedName>
</protein>
<feature type="domain" description="DUF6924" evidence="1">
    <location>
        <begin position="76"/>
        <end position="146"/>
    </location>
</feature>
<gene>
    <name evidence="2" type="ORF">B0A54_02747</name>
</gene>
<dbReference type="Pfam" id="PF21962">
    <property type="entry name" value="DUF6924"/>
    <property type="match status" value="1"/>
</dbReference>
<sequence>MSIGLLFLTALDTFPTQTNHLPLSLKQYNPENIFHLVLSESYSNLDLETIDDNHSLPEGLSPPGFVTEQRLHQGTEVVDQTMFFVVDEQDMAGETCVLGVLRYEDDSSEDEGESGGRYDRVRMPWDEAEILRVNVGVGNMQFEDFFVRDKGADAEIWWHSVSVHD</sequence>
<comment type="caution">
    <text evidence="2">The sequence shown here is derived from an EMBL/GenBank/DDBJ whole genome shotgun (WGS) entry which is preliminary data.</text>
</comment>
<dbReference type="AlphaFoldDB" id="A0A4V6WKC2"/>
<dbReference type="OrthoDB" id="3895483at2759"/>
<dbReference type="EMBL" id="NAJP01000006">
    <property type="protein sequence ID" value="TKA47269.1"/>
    <property type="molecule type" value="Genomic_DNA"/>
</dbReference>
<proteinExistence type="predicted"/>
<evidence type="ECO:0000313" key="2">
    <source>
        <dbReference type="EMBL" id="TKA47269.1"/>
    </source>
</evidence>
<reference evidence="2 3" key="1">
    <citation type="submission" date="2017-03" db="EMBL/GenBank/DDBJ databases">
        <title>Genomes of endolithic fungi from Antarctica.</title>
        <authorList>
            <person name="Coleine C."/>
            <person name="Masonjones S."/>
            <person name="Stajich J.E."/>
        </authorList>
    </citation>
    <scope>NUCLEOTIDE SEQUENCE [LARGE SCALE GENOMIC DNA]</scope>
    <source>
        <strain evidence="2 3">CCFEE 5311</strain>
    </source>
</reference>
<organism evidence="2 3">
    <name type="scientific">Friedmanniomyces endolithicus</name>
    <dbReference type="NCBI Taxonomy" id="329885"/>
    <lineage>
        <taxon>Eukaryota</taxon>
        <taxon>Fungi</taxon>
        <taxon>Dikarya</taxon>
        <taxon>Ascomycota</taxon>
        <taxon>Pezizomycotina</taxon>
        <taxon>Dothideomycetes</taxon>
        <taxon>Dothideomycetidae</taxon>
        <taxon>Mycosphaerellales</taxon>
        <taxon>Teratosphaeriaceae</taxon>
        <taxon>Friedmanniomyces</taxon>
    </lineage>
</organism>
<dbReference type="Proteomes" id="UP000310066">
    <property type="component" value="Unassembled WGS sequence"/>
</dbReference>
<accession>A0A4V6WKC2</accession>